<dbReference type="EMBL" id="CM000832">
    <property type="protein sequence ID" value="EET07352.1"/>
    <property type="molecule type" value="Genomic_DNA"/>
</dbReference>
<accession>A0A0E1WCR8</accession>
<evidence type="ECO:0000313" key="2">
    <source>
        <dbReference type="EMBL" id="EET07352.1"/>
    </source>
</evidence>
<reference evidence="2" key="1">
    <citation type="submission" date="2009-05" db="EMBL/GenBank/DDBJ databases">
        <authorList>
            <person name="Harkins D.M."/>
            <person name="DeShazer D."/>
            <person name="Woods D.E."/>
            <person name="Brinkac L.M."/>
            <person name="Brown K.A."/>
            <person name="Hung G.C."/>
            <person name="Tuanyok A."/>
            <person name="Zhang B."/>
            <person name="Nierman W.C."/>
        </authorList>
    </citation>
    <scope>NUCLEOTIDE SEQUENCE [LARGE SCALE GENOMIC DNA]</scope>
    <source>
        <strain evidence="2">1710a</strain>
    </source>
</reference>
<protein>
    <submittedName>
        <fullName evidence="2">Uncharacterized protein</fullName>
    </submittedName>
</protein>
<sequence>MPAPVSVFRYVASVSRRRRRTTAPYDETRRNTTKHGKARR</sequence>
<gene>
    <name evidence="2" type="ORF">BURPS1710A_2663</name>
</gene>
<name>A0A0E1WCR8_BURPE</name>
<dbReference type="HOGENOM" id="CLU_3286310_0_0_4"/>
<proteinExistence type="predicted"/>
<dbReference type="Proteomes" id="UP000001812">
    <property type="component" value="Chromosome I"/>
</dbReference>
<organism evidence="2">
    <name type="scientific">Burkholderia pseudomallei 1710a</name>
    <dbReference type="NCBI Taxonomy" id="320371"/>
    <lineage>
        <taxon>Bacteria</taxon>
        <taxon>Pseudomonadati</taxon>
        <taxon>Pseudomonadota</taxon>
        <taxon>Betaproteobacteria</taxon>
        <taxon>Burkholderiales</taxon>
        <taxon>Burkholderiaceae</taxon>
        <taxon>Burkholderia</taxon>
        <taxon>pseudomallei group</taxon>
    </lineage>
</organism>
<dbReference type="AlphaFoldDB" id="A0A0E1WCR8"/>
<feature type="region of interest" description="Disordered" evidence="1">
    <location>
        <begin position="16"/>
        <end position="40"/>
    </location>
</feature>
<evidence type="ECO:0000256" key="1">
    <source>
        <dbReference type="SAM" id="MobiDB-lite"/>
    </source>
</evidence>
<feature type="compositionally biased region" description="Basic residues" evidence="1">
    <location>
        <begin position="31"/>
        <end position="40"/>
    </location>
</feature>